<feature type="region of interest" description="Disordered" evidence="1">
    <location>
        <begin position="37"/>
        <end position="72"/>
    </location>
</feature>
<reference evidence="2 3" key="1">
    <citation type="journal article" date="2020" name="Int. J. Syst. Evol. Microbiol.">
        <title>Reclassification of Streptomyces castelarensis and Streptomyces sporoclivatus as later heterotypic synonyms of Streptomyces antimycoticus.</title>
        <authorList>
            <person name="Komaki H."/>
            <person name="Tamura T."/>
        </authorList>
    </citation>
    <scope>NUCLEOTIDE SEQUENCE [LARGE SCALE GENOMIC DNA]</scope>
    <source>
        <strain evidence="2 3">NBRC 13459</strain>
    </source>
</reference>
<dbReference type="Proteomes" id="UP000301309">
    <property type="component" value="Unassembled WGS sequence"/>
</dbReference>
<proteinExistence type="predicted"/>
<gene>
    <name evidence="2" type="ORF">SVIO_005880</name>
</gene>
<dbReference type="EMBL" id="BJHW01000001">
    <property type="protein sequence ID" value="GDY49965.1"/>
    <property type="molecule type" value="Genomic_DNA"/>
</dbReference>
<name>A0A4D4KM27_STRVO</name>
<protein>
    <submittedName>
        <fullName evidence="2">Uncharacterized protein</fullName>
    </submittedName>
</protein>
<evidence type="ECO:0000313" key="3">
    <source>
        <dbReference type="Proteomes" id="UP000301309"/>
    </source>
</evidence>
<sequence>MRIAPGERGTVAVEVADGIGRPVLSTRSLAGRPVTADQLGAGHAGGGDLYQVTWSPLPADRAPTGEPGGDTAGVTVLEIETLSGDVPARARETAERTLGTLQEWLGTSNDGPSPCWWW</sequence>
<keyword evidence="3" id="KW-1185">Reference proteome</keyword>
<dbReference type="AlphaFoldDB" id="A0A4D4KM27"/>
<organism evidence="2 3">
    <name type="scientific">Streptomyces violaceusniger</name>
    <dbReference type="NCBI Taxonomy" id="68280"/>
    <lineage>
        <taxon>Bacteria</taxon>
        <taxon>Bacillati</taxon>
        <taxon>Actinomycetota</taxon>
        <taxon>Actinomycetes</taxon>
        <taxon>Kitasatosporales</taxon>
        <taxon>Streptomycetaceae</taxon>
        <taxon>Streptomyces</taxon>
        <taxon>Streptomyces violaceusniger group</taxon>
    </lineage>
</organism>
<evidence type="ECO:0000313" key="2">
    <source>
        <dbReference type="EMBL" id="GDY49965.1"/>
    </source>
</evidence>
<comment type="caution">
    <text evidence="2">The sequence shown here is derived from an EMBL/GenBank/DDBJ whole genome shotgun (WGS) entry which is preliminary data.</text>
</comment>
<evidence type="ECO:0000256" key="1">
    <source>
        <dbReference type="SAM" id="MobiDB-lite"/>
    </source>
</evidence>
<accession>A0A4D4KM27</accession>